<dbReference type="OrthoDB" id="116921at2"/>
<sequence>MSQDKKTSSINALGIYEPFKVEDVDWDEYTHGLRFGSRYRQLGQFGGAKNVGVSMEELAPGKQACPNHYHHLEEEQLYLMEGSLTLRLGEQSYVMQAGSYVVFPAGQKAGHSLFNHSDTPCRYLVIGERNPHDVIVYPDTNRVSVRLTGEGYDKAATMEYWQGEAE</sequence>
<gene>
    <name evidence="3" type="ORF">EJN92_09160</name>
</gene>
<evidence type="ECO:0000256" key="1">
    <source>
        <dbReference type="ARBA" id="ARBA00022723"/>
    </source>
</evidence>
<dbReference type="AlphaFoldDB" id="A0A3S9HJ63"/>
<evidence type="ECO:0000313" key="4">
    <source>
        <dbReference type="Proteomes" id="UP000275663"/>
    </source>
</evidence>
<dbReference type="PANTHER" id="PTHR35848:SF9">
    <property type="entry name" value="SLL1358 PROTEIN"/>
    <property type="match status" value="1"/>
</dbReference>
<evidence type="ECO:0000259" key="2">
    <source>
        <dbReference type="Pfam" id="PF07883"/>
    </source>
</evidence>
<dbReference type="EMBL" id="CP034464">
    <property type="protein sequence ID" value="AZP12155.1"/>
    <property type="molecule type" value="Genomic_DNA"/>
</dbReference>
<dbReference type="Pfam" id="PF07883">
    <property type="entry name" value="Cupin_2"/>
    <property type="match status" value="1"/>
</dbReference>
<accession>A0A3S9HJ63</accession>
<dbReference type="InterPro" id="IPR014710">
    <property type="entry name" value="RmlC-like_jellyroll"/>
</dbReference>
<dbReference type="KEGG" id="upv:EJN92_09160"/>
<protein>
    <submittedName>
        <fullName evidence="3">Cupin domain-containing protein</fullName>
    </submittedName>
</protein>
<dbReference type="PANTHER" id="PTHR35848">
    <property type="entry name" value="OXALATE-BINDING PROTEIN"/>
    <property type="match status" value="1"/>
</dbReference>
<dbReference type="SUPFAM" id="SSF51182">
    <property type="entry name" value="RmlC-like cupins"/>
    <property type="match status" value="1"/>
</dbReference>
<dbReference type="InterPro" id="IPR051610">
    <property type="entry name" value="GPI/OXD"/>
</dbReference>
<dbReference type="CDD" id="cd02224">
    <property type="entry name" value="cupin_SPO2919-like"/>
    <property type="match status" value="1"/>
</dbReference>
<dbReference type="InterPro" id="IPR011051">
    <property type="entry name" value="RmlC_Cupin_sf"/>
</dbReference>
<keyword evidence="1" id="KW-0479">Metal-binding</keyword>
<dbReference type="GO" id="GO:0046872">
    <property type="term" value="F:metal ion binding"/>
    <property type="evidence" value="ECO:0007669"/>
    <property type="project" value="UniProtKB-KW"/>
</dbReference>
<dbReference type="InterPro" id="IPR013096">
    <property type="entry name" value="Cupin_2"/>
</dbReference>
<keyword evidence="4" id="KW-1185">Reference proteome</keyword>
<name>A0A3S9HJ63_9BURK</name>
<organism evidence="3 4">
    <name type="scientific">Undibacterium parvum</name>
    <dbReference type="NCBI Taxonomy" id="401471"/>
    <lineage>
        <taxon>Bacteria</taxon>
        <taxon>Pseudomonadati</taxon>
        <taxon>Pseudomonadota</taxon>
        <taxon>Betaproteobacteria</taxon>
        <taxon>Burkholderiales</taxon>
        <taxon>Oxalobacteraceae</taxon>
        <taxon>Undibacterium</taxon>
    </lineage>
</organism>
<proteinExistence type="predicted"/>
<dbReference type="RefSeq" id="WP_126127537.1">
    <property type="nucleotide sequence ID" value="NZ_CP034464.1"/>
</dbReference>
<dbReference type="Proteomes" id="UP000275663">
    <property type="component" value="Chromosome"/>
</dbReference>
<feature type="domain" description="Cupin type-2" evidence="2">
    <location>
        <begin position="55"/>
        <end position="126"/>
    </location>
</feature>
<evidence type="ECO:0000313" key="3">
    <source>
        <dbReference type="EMBL" id="AZP12155.1"/>
    </source>
</evidence>
<reference evidence="3 4" key="1">
    <citation type="journal article" date="2011" name="Int. J. Syst. Evol. Microbiol.">
        <title>Description of Undibacterium oligocarboniphilum sp. nov., isolated from purified water, and Undibacterium pigrum strain CCUG 49012 as the type strain of Undibacterium parvum sp. nov., and emended descriptions of the genus Undibacterium and the species Undibacterium pigrum.</title>
        <authorList>
            <person name="Eder W."/>
            <person name="Wanner G."/>
            <person name="Ludwig W."/>
            <person name="Busse H.J."/>
            <person name="Ziemke-Kageler F."/>
            <person name="Lang E."/>
        </authorList>
    </citation>
    <scope>NUCLEOTIDE SEQUENCE [LARGE SCALE GENOMIC DNA]</scope>
    <source>
        <strain evidence="3 4">DSM 23061</strain>
    </source>
</reference>
<dbReference type="Gene3D" id="2.60.120.10">
    <property type="entry name" value="Jelly Rolls"/>
    <property type="match status" value="1"/>
</dbReference>